<evidence type="ECO:0000256" key="9">
    <source>
        <dbReference type="RuleBase" id="RU361183"/>
    </source>
</evidence>
<dbReference type="InterPro" id="IPR000742">
    <property type="entry name" value="EGF"/>
</dbReference>
<evidence type="ECO:0000256" key="5">
    <source>
        <dbReference type="ARBA" id="ARBA00022833"/>
    </source>
</evidence>
<comment type="caution">
    <text evidence="8">Lacks conserved residue(s) required for the propagation of feature annotation.</text>
</comment>
<keyword evidence="4 9" id="KW-0378">Hydrolase</keyword>
<evidence type="ECO:0000256" key="7">
    <source>
        <dbReference type="ARBA" id="ARBA00023157"/>
    </source>
</evidence>
<dbReference type="STRING" id="131310.A0A0N5A148"/>
<dbReference type="InterPro" id="IPR000859">
    <property type="entry name" value="CUB_dom"/>
</dbReference>
<evidence type="ECO:0000256" key="2">
    <source>
        <dbReference type="ARBA" id="ARBA00022670"/>
    </source>
</evidence>
<keyword evidence="11" id="KW-1185">Reference proteome</keyword>
<dbReference type="Gene3D" id="2.60.120.290">
    <property type="entry name" value="Spermadhesin, CUB domain"/>
    <property type="match status" value="1"/>
</dbReference>
<proteinExistence type="predicted"/>
<evidence type="ECO:0000256" key="6">
    <source>
        <dbReference type="ARBA" id="ARBA00023049"/>
    </source>
</evidence>
<dbReference type="PROSITE" id="PS51864">
    <property type="entry name" value="ASTACIN"/>
    <property type="match status" value="1"/>
</dbReference>
<evidence type="ECO:0000313" key="12">
    <source>
        <dbReference type="WBParaSite" id="PTRK_0001534850.1"/>
    </source>
</evidence>
<keyword evidence="6 9" id="KW-0482">Metalloprotease</keyword>
<dbReference type="PROSITE" id="PS00022">
    <property type="entry name" value="EGF_1"/>
    <property type="match status" value="1"/>
</dbReference>
<dbReference type="PANTHER" id="PTHR10127">
    <property type="entry name" value="DISCOIDIN, CUB, EGF, LAMININ , AND ZINC METALLOPROTEASE DOMAIN CONTAINING"/>
    <property type="match status" value="1"/>
</dbReference>
<dbReference type="SUPFAM" id="SSF49854">
    <property type="entry name" value="Spermadhesin, CUB domain"/>
    <property type="match status" value="1"/>
</dbReference>
<dbReference type="PANTHER" id="PTHR10127:SF802">
    <property type="entry name" value="ZINC METALLOPROTEINASE NAS-10"/>
    <property type="match status" value="1"/>
</dbReference>
<comment type="cofactor">
    <cofactor evidence="9">
        <name>Zn(2+)</name>
        <dbReference type="ChEBI" id="CHEBI:29105"/>
    </cofactor>
    <text evidence="9">Binds 1 zinc ion per subunit.</text>
</comment>
<protein>
    <recommendedName>
        <fullName evidence="9">Metalloendopeptidase</fullName>
        <ecNumber evidence="9">3.4.24.-</ecNumber>
    </recommendedName>
</protein>
<dbReference type="SUPFAM" id="SSF55486">
    <property type="entry name" value="Metalloproteases ('zincins'), catalytic domain"/>
    <property type="match status" value="1"/>
</dbReference>
<keyword evidence="9" id="KW-0732">Signal</keyword>
<dbReference type="Proteomes" id="UP000038045">
    <property type="component" value="Unplaced"/>
</dbReference>
<dbReference type="GO" id="GO:0006508">
    <property type="term" value="P:proteolysis"/>
    <property type="evidence" value="ECO:0007669"/>
    <property type="project" value="UniProtKB-KW"/>
</dbReference>
<dbReference type="InterPro" id="IPR035914">
    <property type="entry name" value="Sperma_CUB_dom_sf"/>
</dbReference>
<dbReference type="GO" id="GO:0008270">
    <property type="term" value="F:zinc ion binding"/>
    <property type="evidence" value="ECO:0007669"/>
    <property type="project" value="InterPro"/>
</dbReference>
<name>A0A0N5A148_PARTI</name>
<dbReference type="Pfam" id="PF01400">
    <property type="entry name" value="Astacin"/>
    <property type="match status" value="1"/>
</dbReference>
<reference evidence="12" key="1">
    <citation type="submission" date="2017-02" db="UniProtKB">
        <authorList>
            <consortium name="WormBaseParasite"/>
        </authorList>
    </citation>
    <scope>IDENTIFICATION</scope>
</reference>
<keyword evidence="7" id="KW-1015">Disulfide bond</keyword>
<evidence type="ECO:0000256" key="1">
    <source>
        <dbReference type="ARBA" id="ARBA00022536"/>
    </source>
</evidence>
<dbReference type="InterPro" id="IPR024079">
    <property type="entry name" value="MetalloPept_cat_dom_sf"/>
</dbReference>
<keyword evidence="2 9" id="KW-0645">Protease</keyword>
<evidence type="ECO:0000256" key="4">
    <source>
        <dbReference type="ARBA" id="ARBA00022801"/>
    </source>
</evidence>
<evidence type="ECO:0000259" key="10">
    <source>
        <dbReference type="PROSITE" id="PS51864"/>
    </source>
</evidence>
<keyword evidence="1" id="KW-0245">EGF-like domain</keyword>
<dbReference type="Pfam" id="PF00431">
    <property type="entry name" value="CUB"/>
    <property type="match status" value="1"/>
</dbReference>
<dbReference type="PRINTS" id="PR00480">
    <property type="entry name" value="ASTACIN"/>
</dbReference>
<organism evidence="11 12">
    <name type="scientific">Parastrongyloides trichosuri</name>
    <name type="common">Possum-specific nematode worm</name>
    <dbReference type="NCBI Taxonomy" id="131310"/>
    <lineage>
        <taxon>Eukaryota</taxon>
        <taxon>Metazoa</taxon>
        <taxon>Ecdysozoa</taxon>
        <taxon>Nematoda</taxon>
        <taxon>Chromadorea</taxon>
        <taxon>Rhabditida</taxon>
        <taxon>Tylenchina</taxon>
        <taxon>Panagrolaimomorpha</taxon>
        <taxon>Strongyloidoidea</taxon>
        <taxon>Strongyloididae</taxon>
        <taxon>Parastrongyloides</taxon>
    </lineage>
</organism>
<accession>A0A0N5A148</accession>
<keyword evidence="3 9" id="KW-0479">Metal-binding</keyword>
<dbReference type="InterPro" id="IPR006026">
    <property type="entry name" value="Peptidase_Metallo"/>
</dbReference>
<dbReference type="WBParaSite" id="PTRK_0001534850.1">
    <property type="protein sequence ID" value="PTRK_0001534850.1"/>
    <property type="gene ID" value="PTRK_0001534850"/>
</dbReference>
<sequence length="378" mass="42014">MKKVVLILSSLYVVTFPSIVIDPSHESYNYSFINQRNKRAVIYKNVKWIFPIKYSVGSNVNSKLVEDVLTGIRSQTCITFQKVQSFSGPGIQFKKGASCGIFSSNNSPAIIGIAEYCGKRGKIQKKTLNILGLLDEEDRPNRNNYVTVNMNNVIDSVKHYLVVQDSSLVNSYNIRYDYGSIMHNGKYYVSKNGKMTIVPKDKLYFDTIGQIEMIGFNDIKCLNLYYCSGKCSSQLNCLNGGYTDPNNCSVCRCPRFFTGKLCNEIVSSPPSCGTTKISSLTNSQILTVSGKKNCIYQISAPPESKVKVIILNTNLPVKNPCPPNVGLEVKFSDDKSISGATFCGIKKNITITSLDNLVLIKYSGLKQNNNIKISYKKV</sequence>
<dbReference type="InterPro" id="IPR001506">
    <property type="entry name" value="Peptidase_M12A"/>
</dbReference>
<dbReference type="SMART" id="SM00235">
    <property type="entry name" value="ZnMc"/>
    <property type="match status" value="1"/>
</dbReference>
<dbReference type="GO" id="GO:0004222">
    <property type="term" value="F:metalloendopeptidase activity"/>
    <property type="evidence" value="ECO:0007669"/>
    <property type="project" value="UniProtKB-UniRule"/>
</dbReference>
<evidence type="ECO:0000256" key="3">
    <source>
        <dbReference type="ARBA" id="ARBA00022723"/>
    </source>
</evidence>
<feature type="signal peptide" evidence="9">
    <location>
        <begin position="1"/>
        <end position="17"/>
    </location>
</feature>
<keyword evidence="5 9" id="KW-0862">Zinc</keyword>
<dbReference type="EC" id="3.4.24.-" evidence="9"/>
<feature type="domain" description="Peptidase M12A" evidence="10">
    <location>
        <begin position="39"/>
        <end position="228"/>
    </location>
</feature>
<evidence type="ECO:0000313" key="11">
    <source>
        <dbReference type="Proteomes" id="UP000038045"/>
    </source>
</evidence>
<dbReference type="Gene3D" id="3.40.390.10">
    <property type="entry name" value="Collagenase (Catalytic Domain)"/>
    <property type="match status" value="1"/>
</dbReference>
<dbReference type="AlphaFoldDB" id="A0A0N5A148"/>
<feature type="chain" id="PRO_5005733313" description="Metalloendopeptidase" evidence="9">
    <location>
        <begin position="18"/>
        <end position="378"/>
    </location>
</feature>
<evidence type="ECO:0000256" key="8">
    <source>
        <dbReference type="PROSITE-ProRule" id="PRU01211"/>
    </source>
</evidence>